<evidence type="ECO:0000313" key="3">
    <source>
        <dbReference type="EMBL" id="MDR4174878.1"/>
    </source>
</evidence>
<evidence type="ECO:0000313" key="5">
    <source>
        <dbReference type="Proteomes" id="UP000031876"/>
    </source>
</evidence>
<proteinExistence type="predicted"/>
<dbReference type="InterPro" id="IPR044929">
    <property type="entry name" value="DNA/RNA_non-sp_Endonuclease_sf"/>
</dbReference>
<dbReference type="KEGG" id="btw:BF38_5803"/>
<keyword evidence="4" id="KW-0378">Hydrolase</keyword>
<dbReference type="EMBL" id="CP009334">
    <property type="protein sequence ID" value="AJG74219.1"/>
    <property type="molecule type" value="Genomic_DNA"/>
</dbReference>
<name>A0A0B5N952_BACTU</name>
<geneLocation type="plasmid" evidence="2 5">
    <name>2</name>
</geneLocation>
<reference evidence="4 6" key="3">
    <citation type="submission" date="2020-05" db="EMBL/GenBank/DDBJ databases">
        <title>FDA dAtabase for Regulatory Grade micrObial Sequences (FDA-ARGOS): Supporting development and validation of Infectious Disease Dx tests.</title>
        <authorList>
            <person name="Nelson B."/>
            <person name="Plummer A."/>
            <person name="Tallon L."/>
            <person name="Sadzewicz L."/>
            <person name="Zhao X."/>
            <person name="Vavikolanu K."/>
            <person name="Mehta A."/>
            <person name="Aluvathingal J."/>
            <person name="Nadendla S."/>
            <person name="Myers T."/>
            <person name="Yan Y."/>
            <person name="Sichtig H."/>
        </authorList>
    </citation>
    <scope>NUCLEOTIDE SEQUENCE [LARGE SCALE GENOMIC DNA]</scope>
    <source>
        <strain evidence="4 6">FDAARGOS_795</strain>
        <plasmid evidence="4 6">unnamed3</plasmid>
    </source>
</reference>
<keyword evidence="4" id="KW-0255">Endonuclease</keyword>
<dbReference type="Proteomes" id="UP000031876">
    <property type="component" value="Plasmid 2"/>
</dbReference>
<dbReference type="PROSITE" id="PS51257">
    <property type="entry name" value="PROKAR_LIPOPROTEIN"/>
    <property type="match status" value="1"/>
</dbReference>
<dbReference type="InterPro" id="IPR044927">
    <property type="entry name" value="Endonuclea_NS_2"/>
</dbReference>
<keyword evidence="4" id="KW-0540">Nuclease</keyword>
<evidence type="ECO:0000313" key="2">
    <source>
        <dbReference type="EMBL" id="AJG74219.1"/>
    </source>
</evidence>
<dbReference type="Proteomes" id="UP000501107">
    <property type="component" value="Plasmid unnamed3"/>
</dbReference>
<keyword evidence="4" id="KW-0614">Plasmid</keyword>
<dbReference type="EMBL" id="CP053979">
    <property type="protein sequence ID" value="QKH22755.1"/>
    <property type="molecule type" value="Genomic_DNA"/>
</dbReference>
<geneLocation type="plasmid" evidence="4 6">
    <name>unnamed3</name>
</geneLocation>
<dbReference type="RefSeq" id="WP_000477058.1">
    <property type="nucleotide sequence ID" value="NZ_CP009334.1"/>
</dbReference>
<protein>
    <submittedName>
        <fullName evidence="3">DNA-entry nuclease</fullName>
    </submittedName>
    <submittedName>
        <fullName evidence="2 4">DNA/RNA non-specific endonuclease</fullName>
    </submittedName>
</protein>
<organism evidence="4 6">
    <name type="scientific">Bacillus thuringiensis</name>
    <dbReference type="NCBI Taxonomy" id="1428"/>
    <lineage>
        <taxon>Bacteria</taxon>
        <taxon>Bacillati</taxon>
        <taxon>Bacillota</taxon>
        <taxon>Bacilli</taxon>
        <taxon>Bacillales</taxon>
        <taxon>Bacillaceae</taxon>
        <taxon>Bacillus</taxon>
        <taxon>Bacillus cereus group</taxon>
    </lineage>
</organism>
<accession>A0A0B5N952</accession>
<gene>
    <name evidence="2" type="ORF">BF38_5803</name>
    <name evidence="3" type="ORF">FO599_01865</name>
    <name evidence="4" type="ORF">FOC89_01855</name>
</gene>
<dbReference type="AlphaFoldDB" id="A0A0B5N952"/>
<evidence type="ECO:0000313" key="6">
    <source>
        <dbReference type="Proteomes" id="UP000501107"/>
    </source>
</evidence>
<sequence length="260" mass="29255">MFKSKVLNSKLVKTLALTTGILGFATGCDNLVDQATQTFKADHGVKTEEVAQAKKPKVTDLKKIATSYNGEKVVTVNNNKADFTQDQLDKVRLTQTDPTWQEYSNLDNMNRVGVATALLGMQNQPKEKRDDRLNTKPTGWHQKKLSDGSYLYDRSHLIGFQLSGQNDNPKNLMTGTKDFNRKSMLKYENMVDKEVEKGSYVLYEVKPVFIGSEKVARGVNMKAKSMNNQNLEFNVFCHNVQDGVEINYEDGTSKLTGKLK</sequence>
<dbReference type="GO" id="GO:0004519">
    <property type="term" value="F:endonuclease activity"/>
    <property type="evidence" value="ECO:0007669"/>
    <property type="project" value="UniProtKB-KW"/>
</dbReference>
<dbReference type="Proteomes" id="UP001181533">
    <property type="component" value="Unassembled WGS sequence"/>
</dbReference>
<evidence type="ECO:0000313" key="4">
    <source>
        <dbReference type="EMBL" id="QKH22755.1"/>
    </source>
</evidence>
<dbReference type="EMBL" id="VKQN01000001">
    <property type="protein sequence ID" value="MDR4174878.1"/>
    <property type="molecule type" value="Genomic_DNA"/>
</dbReference>
<feature type="domain" description="Type VII secretion system protein EssD-like" evidence="1">
    <location>
        <begin position="99"/>
        <end position="226"/>
    </location>
</feature>
<reference evidence="3" key="2">
    <citation type="submission" date="2019-07" db="EMBL/GenBank/DDBJ databases">
        <title>Phylogenomic Reclassification of ATCC Bacillus Strains and Various Taxa within the Genus Bacillus.</title>
        <authorList>
            <person name="Riojas M.A."/>
            <person name="Frank A.M."/>
            <person name="Fenn S.L."/>
            <person name="King S.P."/>
            <person name="Brower S.M."/>
            <person name="Hazbon M.H."/>
        </authorList>
    </citation>
    <scope>NUCLEOTIDE SEQUENCE</scope>
    <source>
        <strain evidence="3">ATCC 35646</strain>
    </source>
</reference>
<dbReference type="Gene3D" id="3.40.570.10">
    <property type="entry name" value="Extracellular Endonuclease, subunit A"/>
    <property type="match status" value="1"/>
</dbReference>
<dbReference type="Pfam" id="PF13930">
    <property type="entry name" value="Endonuclea_NS_2"/>
    <property type="match status" value="1"/>
</dbReference>
<reference evidence="2 5" key="1">
    <citation type="journal article" date="2015" name="Genome Announc.">
        <title>Complete genome sequences for 35 biothreat assay-relevant bacillus species.</title>
        <authorList>
            <person name="Johnson S.L."/>
            <person name="Daligault H.E."/>
            <person name="Davenport K.W."/>
            <person name="Jaissle J."/>
            <person name="Frey K.G."/>
            <person name="Ladner J.T."/>
            <person name="Broomall S.M."/>
            <person name="Bishop-Lilly K.A."/>
            <person name="Bruce D.C."/>
            <person name="Gibbons H.S."/>
            <person name="Coyne S.R."/>
            <person name="Lo C.C."/>
            <person name="Meincke L."/>
            <person name="Munk A.C."/>
            <person name="Koroleva G.I."/>
            <person name="Rosenzweig C.N."/>
            <person name="Palacios G.F."/>
            <person name="Redden C.L."/>
            <person name="Minogue T.D."/>
            <person name="Chain P.S."/>
        </authorList>
    </citation>
    <scope>NUCLEOTIDE SEQUENCE [LARGE SCALE GENOMIC DNA]</scope>
    <source>
        <strain evidence="2 5">HD1011</strain>
        <plasmid evidence="2 5">2</plasmid>
    </source>
</reference>
<evidence type="ECO:0000259" key="1">
    <source>
        <dbReference type="Pfam" id="PF13930"/>
    </source>
</evidence>